<evidence type="ECO:0000313" key="2">
    <source>
        <dbReference type="EMBL" id="BAY99348.1"/>
    </source>
</evidence>
<dbReference type="SUPFAM" id="SSF52151">
    <property type="entry name" value="FabD/lysophospholipase-like"/>
    <property type="match status" value="1"/>
</dbReference>
<gene>
    <name evidence="2" type="ORF">NIES37_33300</name>
</gene>
<dbReference type="Gene3D" id="3.40.1090.10">
    <property type="entry name" value="Cytosolic phospholipase A2 catalytic domain"/>
    <property type="match status" value="1"/>
</dbReference>
<dbReference type="InterPro" id="IPR016035">
    <property type="entry name" value="Acyl_Trfase/lysoPLipase"/>
</dbReference>
<keyword evidence="3" id="KW-1185">Reference proteome</keyword>
<dbReference type="KEGG" id="ttq:NIES37_33300"/>
<reference evidence="2 3" key="1">
    <citation type="submission" date="2017-06" db="EMBL/GenBank/DDBJ databases">
        <title>Genome sequencing of cyanobaciteial culture collection at National Institute for Environmental Studies (NIES).</title>
        <authorList>
            <person name="Hirose Y."/>
            <person name="Shimura Y."/>
            <person name="Fujisawa T."/>
            <person name="Nakamura Y."/>
            <person name="Kawachi M."/>
        </authorList>
    </citation>
    <scope>NUCLEOTIDE SEQUENCE [LARGE SCALE GENOMIC DNA]</scope>
    <source>
        <strain evidence="2 3">NIES-37</strain>
    </source>
</reference>
<feature type="transmembrane region" description="Helical" evidence="1">
    <location>
        <begin position="245"/>
        <end position="267"/>
    </location>
</feature>
<name>A0A1Z4N0T2_9CYAN</name>
<dbReference type="AlphaFoldDB" id="A0A1Z4N0T2"/>
<proteinExistence type="predicted"/>
<sequence length="739" mass="83180">MKKRQQVFGGIILWVVLAFLGVALQYFYNVLQYIFFLRVPIIVGLMLFFLPKVAVDTGLSPMLKNLFVLRANNQLILVIGGAVLAGLSTIQVLDVIWYNSQIRFDVPRLPEITAIPEIIQYLCAIILSLPIIIKAIQLSKKEIETGDKSQEFWGIILGIGLGILVIVTDYFAKIFFKSNQSLKQVLLALIDFLPKRIQKGYIDEAGGLSYGIAEMVGFSLLILMIYGFGYIIFKPRPITNRLEIPALFYITLILSLMVVWLGGISFFNDVSRIPTFLLFCVISSASYKIFQVDHFYKIYPLKNKLPKPTDEKWIDIIHKRLENQQSDEKTLVVVCASGGGIQASGWTTQVLTGLQEAIGNKFTKAIGWISAVSGGSVGTMFYLDRFGAQGYPDKCELANIFKSATEDSLDATGWGLAYPDLLRFIGLPFVVPKEKDKNDHAETEQDRGTAIEIDWKGEMENPDESLGSWREKIDEGIIPIPIFNATLVEDGRRFLVSPLTFSKESQQENRTSIDFNKLYPEYDIDVTTAARLSATFPYISPVCCPSKETNWNYHVADGGYFDNFGIVTSIELLDQLLESSHNSQIKKVILLQINAFPDNELPKQEEGAPGWQMEVIGSLLALLNVRSSTQNGSNSLNIKLLKDKYECGYNHADNEIRLQFLKEKSCKKGIEINHVNITFPPGKISPPLSWQLTQEQKEAIQNSWKEWEKNNCDVITKINEAIPPVKDIHLEHDLESSTN</sequence>
<keyword evidence="1" id="KW-1133">Transmembrane helix</keyword>
<feature type="transmembrane region" description="Helical" evidence="1">
    <location>
        <begin position="7"/>
        <end position="28"/>
    </location>
</feature>
<feature type="transmembrane region" description="Helical" evidence="1">
    <location>
        <begin position="75"/>
        <end position="98"/>
    </location>
</feature>
<keyword evidence="1" id="KW-0472">Membrane</keyword>
<dbReference type="EMBL" id="AP018248">
    <property type="protein sequence ID" value="BAY99348.1"/>
    <property type="molecule type" value="Genomic_DNA"/>
</dbReference>
<evidence type="ECO:0000256" key="1">
    <source>
        <dbReference type="SAM" id="Phobius"/>
    </source>
</evidence>
<feature type="transmembrane region" description="Helical" evidence="1">
    <location>
        <begin position="152"/>
        <end position="172"/>
    </location>
</feature>
<organism evidence="2 3">
    <name type="scientific">Tolypothrix tenuis PCC 7101</name>
    <dbReference type="NCBI Taxonomy" id="231146"/>
    <lineage>
        <taxon>Bacteria</taxon>
        <taxon>Bacillati</taxon>
        <taxon>Cyanobacteriota</taxon>
        <taxon>Cyanophyceae</taxon>
        <taxon>Nostocales</taxon>
        <taxon>Tolypothrichaceae</taxon>
        <taxon>Tolypothrix</taxon>
    </lineage>
</organism>
<dbReference type="RefSeq" id="WP_096577402.1">
    <property type="nucleotide sequence ID" value="NZ_CAWNJS010000001.1"/>
</dbReference>
<accession>A0A1Z4N0T2</accession>
<evidence type="ECO:0008006" key="4">
    <source>
        <dbReference type="Google" id="ProtNLM"/>
    </source>
</evidence>
<dbReference type="Proteomes" id="UP000218785">
    <property type="component" value="Chromosome"/>
</dbReference>
<feature type="transmembrane region" description="Helical" evidence="1">
    <location>
        <begin position="34"/>
        <end position="55"/>
    </location>
</feature>
<evidence type="ECO:0000313" key="3">
    <source>
        <dbReference type="Proteomes" id="UP000218785"/>
    </source>
</evidence>
<keyword evidence="1" id="KW-0812">Transmembrane</keyword>
<feature type="transmembrane region" description="Helical" evidence="1">
    <location>
        <begin position="215"/>
        <end position="233"/>
    </location>
</feature>
<protein>
    <recommendedName>
        <fullName evidence="4">PNPLA domain-containing protein</fullName>
    </recommendedName>
</protein>
<feature type="transmembrane region" description="Helical" evidence="1">
    <location>
        <begin position="118"/>
        <end position="136"/>
    </location>
</feature>